<organism evidence="4 5">
    <name type="scientific">Clostridium frigidicarnis</name>
    <dbReference type="NCBI Taxonomy" id="84698"/>
    <lineage>
        <taxon>Bacteria</taxon>
        <taxon>Bacillati</taxon>
        <taxon>Bacillota</taxon>
        <taxon>Clostridia</taxon>
        <taxon>Eubacteriales</taxon>
        <taxon>Clostridiaceae</taxon>
        <taxon>Clostridium</taxon>
    </lineage>
</organism>
<dbReference type="AlphaFoldDB" id="A0A1I0W7X9"/>
<feature type="DNA-binding region" description="H-T-H motif" evidence="2">
    <location>
        <begin position="29"/>
        <end position="48"/>
    </location>
</feature>
<dbReference type="PRINTS" id="PR00455">
    <property type="entry name" value="HTHTETR"/>
</dbReference>
<protein>
    <submittedName>
        <fullName evidence="4">DNA-binding transcriptional regulator, AcrR family</fullName>
    </submittedName>
</protein>
<evidence type="ECO:0000256" key="2">
    <source>
        <dbReference type="PROSITE-ProRule" id="PRU00335"/>
    </source>
</evidence>
<name>A0A1I0W7X9_9CLOT</name>
<proteinExistence type="predicted"/>
<evidence type="ECO:0000313" key="5">
    <source>
        <dbReference type="Proteomes" id="UP000198619"/>
    </source>
</evidence>
<dbReference type="InterPro" id="IPR050624">
    <property type="entry name" value="HTH-type_Tx_Regulator"/>
</dbReference>
<reference evidence="4 5" key="1">
    <citation type="submission" date="2016-10" db="EMBL/GenBank/DDBJ databases">
        <authorList>
            <person name="de Groot N.N."/>
        </authorList>
    </citation>
    <scope>NUCLEOTIDE SEQUENCE [LARGE SCALE GENOMIC DNA]</scope>
    <source>
        <strain evidence="4 5">DSM 12271</strain>
    </source>
</reference>
<dbReference type="STRING" id="84698.SAMN04488528_1004128"/>
<gene>
    <name evidence="4" type="ORF">SAMN04488528_1004128</name>
</gene>
<dbReference type="PANTHER" id="PTHR43479">
    <property type="entry name" value="ACREF/ENVCD OPERON REPRESSOR-RELATED"/>
    <property type="match status" value="1"/>
</dbReference>
<dbReference type="OrthoDB" id="9812993at2"/>
<evidence type="ECO:0000256" key="1">
    <source>
        <dbReference type="ARBA" id="ARBA00023125"/>
    </source>
</evidence>
<accession>A0A1I0W7X9</accession>
<evidence type="ECO:0000313" key="4">
    <source>
        <dbReference type="EMBL" id="SFA84845.1"/>
    </source>
</evidence>
<dbReference type="PROSITE" id="PS50977">
    <property type="entry name" value="HTH_TETR_2"/>
    <property type="match status" value="1"/>
</dbReference>
<sequence length="175" mass="20776">MPKIIENVRSKLLNEGKKQLISKGYYKLNVRDITKQCGIAIGTFYNYFPSKEHLVMEIFETDWNKITLSLQKIELSNSSLKDKLRTLYTNIDKFLKNYRNIFFEMSSRNYECSKDNIIDPLYDSLENIIRFHRVKNEVTNPIEDKKLAYVIINNLIHISKNTYITFDELFNCLNI</sequence>
<feature type="domain" description="HTH tetR-type" evidence="3">
    <location>
        <begin position="6"/>
        <end position="66"/>
    </location>
</feature>
<dbReference type="InterPro" id="IPR001647">
    <property type="entry name" value="HTH_TetR"/>
</dbReference>
<dbReference type="Pfam" id="PF00440">
    <property type="entry name" value="TetR_N"/>
    <property type="match status" value="1"/>
</dbReference>
<dbReference type="Gene3D" id="1.10.357.10">
    <property type="entry name" value="Tetracycline Repressor, domain 2"/>
    <property type="match status" value="1"/>
</dbReference>
<dbReference type="Proteomes" id="UP000198619">
    <property type="component" value="Unassembled WGS sequence"/>
</dbReference>
<keyword evidence="5" id="KW-1185">Reference proteome</keyword>
<evidence type="ECO:0000259" key="3">
    <source>
        <dbReference type="PROSITE" id="PS50977"/>
    </source>
</evidence>
<dbReference type="GO" id="GO:0003677">
    <property type="term" value="F:DNA binding"/>
    <property type="evidence" value="ECO:0007669"/>
    <property type="project" value="UniProtKB-UniRule"/>
</dbReference>
<dbReference type="InterPro" id="IPR009057">
    <property type="entry name" value="Homeodomain-like_sf"/>
</dbReference>
<keyword evidence="1 2" id="KW-0238">DNA-binding</keyword>
<dbReference type="SUPFAM" id="SSF46689">
    <property type="entry name" value="Homeodomain-like"/>
    <property type="match status" value="1"/>
</dbReference>
<dbReference type="EMBL" id="FOKI01000004">
    <property type="protein sequence ID" value="SFA84845.1"/>
    <property type="molecule type" value="Genomic_DNA"/>
</dbReference>
<dbReference type="RefSeq" id="WP_090038963.1">
    <property type="nucleotide sequence ID" value="NZ_FOKI01000004.1"/>
</dbReference>
<dbReference type="PANTHER" id="PTHR43479:SF11">
    <property type="entry name" value="ACREF_ENVCD OPERON REPRESSOR-RELATED"/>
    <property type="match status" value="1"/>
</dbReference>